<dbReference type="OrthoDB" id="3630021at2"/>
<dbReference type="Gene3D" id="1.10.10.10">
    <property type="entry name" value="Winged helix-like DNA-binding domain superfamily/Winged helix DNA-binding domain"/>
    <property type="match status" value="1"/>
</dbReference>
<dbReference type="Pfam" id="PF00196">
    <property type="entry name" value="GerE"/>
    <property type="match status" value="1"/>
</dbReference>
<dbReference type="EMBL" id="SGWQ01000001">
    <property type="protein sequence ID" value="RZS44450.1"/>
    <property type="molecule type" value="Genomic_DNA"/>
</dbReference>
<sequence length="218" mass="23223">MTCSGRRAAIRSSTLPITVAMRNDLLRGGLEKMLDALGMTEVASRRDLRGGLDTARGRSVLIARLAEVDGATVADLRAAVRAGMRVLLLVADGDLELVEPGWVLDGVGYLGVDDLDERALHNALCGTDGASSLPSGLARWLPAILRQRATAASAAPRLTPRERQVLALLVEGLSNKQIARRLRISEHGAKRLVANILAKLDCPNRTLAVARAVRDGVV</sequence>
<name>A0A4Q7L6F9_9PSEU</name>
<dbReference type="PRINTS" id="PR00038">
    <property type="entry name" value="HTHLUXR"/>
</dbReference>
<organism evidence="5 6">
    <name type="scientific">Herbihabitans rhizosphaerae</name>
    <dbReference type="NCBI Taxonomy" id="1872711"/>
    <lineage>
        <taxon>Bacteria</taxon>
        <taxon>Bacillati</taxon>
        <taxon>Actinomycetota</taxon>
        <taxon>Actinomycetes</taxon>
        <taxon>Pseudonocardiales</taxon>
        <taxon>Pseudonocardiaceae</taxon>
        <taxon>Herbihabitans</taxon>
    </lineage>
</organism>
<dbReference type="Proteomes" id="UP000294257">
    <property type="component" value="Unassembled WGS sequence"/>
</dbReference>
<evidence type="ECO:0000256" key="2">
    <source>
        <dbReference type="ARBA" id="ARBA00023125"/>
    </source>
</evidence>
<dbReference type="GO" id="GO:0006355">
    <property type="term" value="P:regulation of DNA-templated transcription"/>
    <property type="evidence" value="ECO:0007669"/>
    <property type="project" value="InterPro"/>
</dbReference>
<evidence type="ECO:0000313" key="5">
    <source>
        <dbReference type="EMBL" id="RZS44450.1"/>
    </source>
</evidence>
<keyword evidence="3" id="KW-0804">Transcription</keyword>
<evidence type="ECO:0000256" key="1">
    <source>
        <dbReference type="ARBA" id="ARBA00023015"/>
    </source>
</evidence>
<feature type="domain" description="HTH luxR-type" evidence="4">
    <location>
        <begin position="151"/>
        <end position="216"/>
    </location>
</feature>
<evidence type="ECO:0000313" key="6">
    <source>
        <dbReference type="Proteomes" id="UP000294257"/>
    </source>
</evidence>
<reference evidence="5 6" key="1">
    <citation type="submission" date="2019-02" db="EMBL/GenBank/DDBJ databases">
        <title>Genomic Encyclopedia of Type Strains, Phase IV (KMG-IV): sequencing the most valuable type-strain genomes for metagenomic binning, comparative biology and taxonomic classification.</title>
        <authorList>
            <person name="Goeker M."/>
        </authorList>
    </citation>
    <scope>NUCLEOTIDE SEQUENCE [LARGE SCALE GENOMIC DNA]</scope>
    <source>
        <strain evidence="5 6">DSM 101727</strain>
    </source>
</reference>
<dbReference type="AlphaFoldDB" id="A0A4Q7L6F9"/>
<gene>
    <name evidence="5" type="ORF">EV193_101326</name>
</gene>
<dbReference type="GO" id="GO:0003677">
    <property type="term" value="F:DNA binding"/>
    <property type="evidence" value="ECO:0007669"/>
    <property type="project" value="UniProtKB-KW"/>
</dbReference>
<protein>
    <submittedName>
        <fullName evidence="5">DNA-binding NarL/FixJ family response regulator</fullName>
    </submittedName>
</protein>
<dbReference type="CDD" id="cd06170">
    <property type="entry name" value="LuxR_C_like"/>
    <property type="match status" value="1"/>
</dbReference>
<dbReference type="InterPro" id="IPR036388">
    <property type="entry name" value="WH-like_DNA-bd_sf"/>
</dbReference>
<keyword evidence="2 5" id="KW-0238">DNA-binding</keyword>
<proteinExistence type="predicted"/>
<dbReference type="InterPro" id="IPR000792">
    <property type="entry name" value="Tscrpt_reg_LuxR_C"/>
</dbReference>
<dbReference type="PANTHER" id="PTHR44688">
    <property type="entry name" value="DNA-BINDING TRANSCRIPTIONAL ACTIVATOR DEVR_DOSR"/>
    <property type="match status" value="1"/>
</dbReference>
<dbReference type="InterPro" id="IPR016032">
    <property type="entry name" value="Sig_transdc_resp-reg_C-effctor"/>
</dbReference>
<dbReference type="SUPFAM" id="SSF46894">
    <property type="entry name" value="C-terminal effector domain of the bipartite response regulators"/>
    <property type="match status" value="1"/>
</dbReference>
<dbReference type="PROSITE" id="PS50043">
    <property type="entry name" value="HTH_LUXR_2"/>
    <property type="match status" value="1"/>
</dbReference>
<keyword evidence="1" id="KW-0805">Transcription regulation</keyword>
<dbReference type="SMART" id="SM00421">
    <property type="entry name" value="HTH_LUXR"/>
    <property type="match status" value="1"/>
</dbReference>
<comment type="caution">
    <text evidence="5">The sequence shown here is derived from an EMBL/GenBank/DDBJ whole genome shotgun (WGS) entry which is preliminary data.</text>
</comment>
<evidence type="ECO:0000259" key="4">
    <source>
        <dbReference type="PROSITE" id="PS50043"/>
    </source>
</evidence>
<keyword evidence="6" id="KW-1185">Reference proteome</keyword>
<evidence type="ECO:0000256" key="3">
    <source>
        <dbReference type="ARBA" id="ARBA00023163"/>
    </source>
</evidence>
<dbReference type="PANTHER" id="PTHR44688:SF16">
    <property type="entry name" value="DNA-BINDING TRANSCRIPTIONAL ACTIVATOR DEVR_DOSR"/>
    <property type="match status" value="1"/>
</dbReference>
<accession>A0A4Q7L6F9</accession>